<proteinExistence type="predicted"/>
<dbReference type="EMBL" id="CAIX01000474">
    <property type="protein sequence ID" value="CCI10942.1"/>
    <property type="molecule type" value="Genomic_DNA"/>
</dbReference>
<keyword evidence="2" id="KW-1185">Reference proteome</keyword>
<protein>
    <submittedName>
        <fullName evidence="1">Uncharacterized protein</fullName>
    </submittedName>
</protein>
<dbReference type="Proteomes" id="UP000053237">
    <property type="component" value="Unassembled WGS sequence"/>
</dbReference>
<reference evidence="1 2" key="1">
    <citation type="submission" date="2012-05" db="EMBL/GenBank/DDBJ databases">
        <title>Recombination and specialization in a pathogen metapopulation.</title>
        <authorList>
            <person name="Gardiner A."/>
            <person name="Kemen E."/>
            <person name="Schultz-Larsen T."/>
            <person name="MacLean D."/>
            <person name="Van Oosterhout C."/>
            <person name="Jones J.D.G."/>
        </authorList>
    </citation>
    <scope>NUCLEOTIDE SEQUENCE [LARGE SCALE GENOMIC DNA]</scope>
    <source>
        <strain evidence="1 2">Ac Nc2</strain>
    </source>
</reference>
<dbReference type="InParanoid" id="A0A024FVL1"/>
<sequence>MAAIVRGISKASINTTDSRYGNDQRSLPRIIIIMVSSASSKQHNTWEEKILVSLLIVVFQRVVMCSFPANLHPLCDRTPYLNSTFFAFYTRMEGFHIPCRHER</sequence>
<name>A0A024FVL1_9STRA</name>
<accession>A0A024FVL1</accession>
<organism evidence="1 2">
    <name type="scientific">Albugo candida</name>
    <dbReference type="NCBI Taxonomy" id="65357"/>
    <lineage>
        <taxon>Eukaryota</taxon>
        <taxon>Sar</taxon>
        <taxon>Stramenopiles</taxon>
        <taxon>Oomycota</taxon>
        <taxon>Peronosporomycetes</taxon>
        <taxon>Albuginales</taxon>
        <taxon>Albuginaceae</taxon>
        <taxon>Albugo</taxon>
    </lineage>
</organism>
<dbReference type="AlphaFoldDB" id="A0A024FVL1"/>
<gene>
    <name evidence="1" type="ORF">BN9_120920</name>
</gene>
<evidence type="ECO:0000313" key="1">
    <source>
        <dbReference type="EMBL" id="CCI10942.1"/>
    </source>
</evidence>
<comment type="caution">
    <text evidence="1">The sequence shown here is derived from an EMBL/GenBank/DDBJ whole genome shotgun (WGS) entry which is preliminary data.</text>
</comment>
<evidence type="ECO:0000313" key="2">
    <source>
        <dbReference type="Proteomes" id="UP000053237"/>
    </source>
</evidence>